<evidence type="ECO:0000313" key="2">
    <source>
        <dbReference type="Proteomes" id="UP000012062"/>
    </source>
</evidence>
<evidence type="ECO:0000313" key="1">
    <source>
        <dbReference type="EMBL" id="CCV03117.1"/>
    </source>
</evidence>
<dbReference type="AlphaFoldDB" id="M5EFI1"/>
<keyword evidence="2" id="KW-1185">Reference proteome</keyword>
<organism evidence="1 2">
    <name type="scientific">Mesorhizobium metallidurans STM 2683</name>
    <dbReference type="NCBI Taxonomy" id="1297569"/>
    <lineage>
        <taxon>Bacteria</taxon>
        <taxon>Pseudomonadati</taxon>
        <taxon>Pseudomonadota</taxon>
        <taxon>Alphaproteobacteria</taxon>
        <taxon>Hyphomicrobiales</taxon>
        <taxon>Phyllobacteriaceae</taxon>
        <taxon>Mesorhizobium</taxon>
    </lineage>
</organism>
<dbReference type="EMBL" id="CAUM01000005">
    <property type="protein sequence ID" value="CCV03117.1"/>
    <property type="molecule type" value="Genomic_DNA"/>
</dbReference>
<proteinExistence type="predicted"/>
<sequence length="26" mass="2772">MYLDKDGKRVKGAIDSRAASGEAIGY</sequence>
<comment type="caution">
    <text evidence="1">The sequence shown here is derived from an EMBL/GenBank/DDBJ whole genome shotgun (WGS) entry which is preliminary data.</text>
</comment>
<name>M5EFI1_9HYPH</name>
<reference evidence="1 2" key="1">
    <citation type="submission" date="2013-02" db="EMBL/GenBank/DDBJ databases">
        <authorList>
            <person name="Genoscope - CEA"/>
        </authorList>
    </citation>
    <scope>NUCLEOTIDE SEQUENCE [LARGE SCALE GENOMIC DNA]</scope>
    <source>
        <strain evidence="1 2">STM 2683</strain>
    </source>
</reference>
<dbReference type="Proteomes" id="UP000012062">
    <property type="component" value="Unassembled WGS sequence"/>
</dbReference>
<protein>
    <submittedName>
        <fullName evidence="1">Uncharacterized protein</fullName>
    </submittedName>
</protein>
<accession>M5EFI1</accession>
<gene>
    <name evidence="1" type="ORF">MESS2_1020018</name>
</gene>